<dbReference type="AlphaFoldDB" id="A0A1L0BX08"/>
<evidence type="ECO:0000313" key="2">
    <source>
        <dbReference type="EMBL" id="SGZ54914.1"/>
    </source>
</evidence>
<name>A0A1L0BX08_9ASCO</name>
<feature type="region of interest" description="Disordered" evidence="1">
    <location>
        <begin position="77"/>
        <end position="111"/>
    </location>
</feature>
<proteinExistence type="predicted"/>
<feature type="compositionally biased region" description="Basic and acidic residues" evidence="1">
    <location>
        <begin position="178"/>
        <end position="213"/>
    </location>
</feature>
<evidence type="ECO:0000313" key="3">
    <source>
        <dbReference type="Proteomes" id="UP000182259"/>
    </source>
</evidence>
<feature type="compositionally biased region" description="Acidic residues" evidence="1">
    <location>
        <begin position="90"/>
        <end position="111"/>
    </location>
</feature>
<feature type="compositionally biased region" description="Low complexity" evidence="1">
    <location>
        <begin position="148"/>
        <end position="157"/>
    </location>
</feature>
<protein>
    <submittedName>
        <fullName evidence="2">CIC11C00000003166</fullName>
    </submittedName>
</protein>
<dbReference type="Gene3D" id="2.20.70.10">
    <property type="match status" value="1"/>
</dbReference>
<accession>A0A1L0BX08</accession>
<dbReference type="Proteomes" id="UP000182259">
    <property type="component" value="Chromosome IV"/>
</dbReference>
<dbReference type="InterPro" id="IPR036517">
    <property type="entry name" value="FF_domain_sf"/>
</dbReference>
<dbReference type="EMBL" id="LT635767">
    <property type="protein sequence ID" value="SGZ54914.1"/>
    <property type="molecule type" value="Genomic_DNA"/>
</dbReference>
<feature type="region of interest" description="Disordered" evidence="1">
    <location>
        <begin position="136"/>
        <end position="214"/>
    </location>
</feature>
<feature type="compositionally biased region" description="Basic and acidic residues" evidence="1">
    <location>
        <begin position="77"/>
        <end position="89"/>
    </location>
</feature>
<feature type="compositionally biased region" description="Acidic residues" evidence="1">
    <location>
        <begin position="158"/>
        <end position="177"/>
    </location>
</feature>
<sequence length="462" mass="52476">MEPLFVYLVPETDWHVIVTDDAGHFYFNSTTKVSKWQLADIEADVANKINYDEVLVLFAKARGLDVGRARLERKQRKEVGRDIESKGEVEVEEESEEVEEQIEDQEEMPEMDVMAEEQTMDLLREVMAENNVEIDSELDKTEETNHQGLSLGYSSSDLDSEDEDARGKEDWDESEKDEEIRSGNEEDTERGSGEEKSIHNESHNEDDLDHDVSEDNDMSAELDLSLESHEDPAATQAFENLLNSHKSSISIYDPWFLVEEELLPKIATDPAFYAVAETDRESIFNRWVSQLSTTKAGVYPTGELLFFHMLQDHKNDVRSMYFSEYLTAHSAVAKFLANHPNVNGEVLYRQLRVTLNDFAKFERATKKQNKNATNDTKANATNGNLKVAHLNQFLKAHHSDLAQCVFETPGNSLETTGSAFDQWNQLLNNGVPTSIAHDPANFIVGDEKRLHCYRDALSGLTE</sequence>
<gene>
    <name evidence="2" type="ORF">SAMEA4029009_CIC11G00000003166</name>
</gene>
<organism evidence="2 3">
    <name type="scientific">Sungouiella intermedia</name>
    <dbReference type="NCBI Taxonomy" id="45354"/>
    <lineage>
        <taxon>Eukaryota</taxon>
        <taxon>Fungi</taxon>
        <taxon>Dikarya</taxon>
        <taxon>Ascomycota</taxon>
        <taxon>Saccharomycotina</taxon>
        <taxon>Pichiomycetes</taxon>
        <taxon>Metschnikowiaceae</taxon>
        <taxon>Sungouiella</taxon>
    </lineage>
</organism>
<dbReference type="SUPFAM" id="SSF81698">
    <property type="entry name" value="FF domain"/>
    <property type="match status" value="1"/>
</dbReference>
<reference evidence="2 3" key="1">
    <citation type="submission" date="2016-10" db="EMBL/GenBank/DDBJ databases">
        <authorList>
            <person name="de Groot N.N."/>
        </authorList>
    </citation>
    <scope>NUCLEOTIDE SEQUENCE [LARGE SCALE GENOMIC DNA]</scope>
    <source>
        <strain evidence="2 3">PYCC 4715</strain>
    </source>
</reference>
<evidence type="ECO:0000256" key="1">
    <source>
        <dbReference type="SAM" id="MobiDB-lite"/>
    </source>
</evidence>
<dbReference type="Gene3D" id="1.10.10.440">
    <property type="entry name" value="FF domain"/>
    <property type="match status" value="1"/>
</dbReference>